<comment type="caution">
    <text evidence="6">The sequence shown here is derived from an EMBL/GenBank/DDBJ whole genome shotgun (WGS) entry which is preliminary data.</text>
</comment>
<protein>
    <submittedName>
        <fullName evidence="6">Helix-turn-helix transcriptional regulator</fullName>
    </submittedName>
</protein>
<evidence type="ECO:0000256" key="2">
    <source>
        <dbReference type="ARBA" id="ARBA00023125"/>
    </source>
</evidence>
<keyword evidence="3" id="KW-0804">Transcription</keyword>
<dbReference type="Pfam" id="PF00196">
    <property type="entry name" value="GerE"/>
    <property type="match status" value="1"/>
</dbReference>
<organism evidence="6 7">
    <name type="scientific">Curtobacterium pusillum</name>
    <dbReference type="NCBI Taxonomy" id="69373"/>
    <lineage>
        <taxon>Bacteria</taxon>
        <taxon>Bacillati</taxon>
        <taxon>Actinomycetota</taxon>
        <taxon>Actinomycetes</taxon>
        <taxon>Micrococcales</taxon>
        <taxon>Microbacteriaceae</taxon>
        <taxon>Curtobacterium</taxon>
    </lineage>
</organism>
<evidence type="ECO:0000256" key="4">
    <source>
        <dbReference type="SAM" id="MobiDB-lite"/>
    </source>
</evidence>
<feature type="non-terminal residue" evidence="6">
    <location>
        <position position="1"/>
    </location>
</feature>
<dbReference type="InterPro" id="IPR016032">
    <property type="entry name" value="Sig_transdc_resp-reg_C-effctor"/>
</dbReference>
<dbReference type="PANTHER" id="PTHR44688">
    <property type="entry name" value="DNA-BINDING TRANSCRIPTIONAL ACTIVATOR DEVR_DOSR"/>
    <property type="match status" value="1"/>
</dbReference>
<evidence type="ECO:0000313" key="7">
    <source>
        <dbReference type="Proteomes" id="UP000573001"/>
    </source>
</evidence>
<gene>
    <name evidence="6" type="ORF">HP507_00985</name>
</gene>
<dbReference type="InterPro" id="IPR000792">
    <property type="entry name" value="Tscrpt_reg_LuxR_C"/>
</dbReference>
<keyword evidence="7" id="KW-1185">Reference proteome</keyword>
<name>A0ABX2M6C1_9MICO</name>
<dbReference type="SUPFAM" id="SSF46894">
    <property type="entry name" value="C-terminal effector domain of the bipartite response regulators"/>
    <property type="match status" value="1"/>
</dbReference>
<evidence type="ECO:0000256" key="1">
    <source>
        <dbReference type="ARBA" id="ARBA00023015"/>
    </source>
</evidence>
<dbReference type="EMBL" id="JABMCE010000034">
    <property type="protein sequence ID" value="NUU12425.1"/>
    <property type="molecule type" value="Genomic_DNA"/>
</dbReference>
<dbReference type="RefSeq" id="WP_175350012.1">
    <property type="nucleotide sequence ID" value="NZ_JABMCE010000034.1"/>
</dbReference>
<proteinExistence type="predicted"/>
<keyword evidence="2" id="KW-0238">DNA-binding</keyword>
<sequence>LRRPLATPAATVAMPPFGVPSSLRSGPALSAPVPGTPRSAPDASAVLTSLTAEERAVVQKVTEGYRNREIASSLFMSQRTVELRLTQIYRKVGARSRSHLVALLT</sequence>
<dbReference type="Proteomes" id="UP000573001">
    <property type="component" value="Unassembled WGS sequence"/>
</dbReference>
<feature type="region of interest" description="Disordered" evidence="4">
    <location>
        <begin position="23"/>
        <end position="42"/>
    </location>
</feature>
<dbReference type="PRINTS" id="PR00038">
    <property type="entry name" value="HTHLUXR"/>
</dbReference>
<accession>A0ABX2M6C1</accession>
<keyword evidence="1" id="KW-0805">Transcription regulation</keyword>
<dbReference type="Gene3D" id="1.10.10.10">
    <property type="entry name" value="Winged helix-like DNA-binding domain superfamily/Winged helix DNA-binding domain"/>
    <property type="match status" value="1"/>
</dbReference>
<dbReference type="CDD" id="cd06170">
    <property type="entry name" value="LuxR_C_like"/>
    <property type="match status" value="1"/>
</dbReference>
<feature type="domain" description="HTH luxR-type" evidence="5">
    <location>
        <begin position="43"/>
        <end position="105"/>
    </location>
</feature>
<dbReference type="SMART" id="SM00421">
    <property type="entry name" value="HTH_LUXR"/>
    <property type="match status" value="1"/>
</dbReference>
<dbReference type="PROSITE" id="PS50043">
    <property type="entry name" value="HTH_LUXR_2"/>
    <property type="match status" value="1"/>
</dbReference>
<dbReference type="PANTHER" id="PTHR44688:SF16">
    <property type="entry name" value="DNA-BINDING TRANSCRIPTIONAL ACTIVATOR DEVR_DOSR"/>
    <property type="match status" value="1"/>
</dbReference>
<reference evidence="6 7" key="1">
    <citation type="submission" date="2020-05" db="EMBL/GenBank/DDBJ databases">
        <title>Genome Sequencing of Type Strains.</title>
        <authorList>
            <person name="Lemaire J.F."/>
            <person name="Inderbitzin P."/>
            <person name="Gregorio O.A."/>
            <person name="Collins S.B."/>
            <person name="Wespe N."/>
            <person name="Knight-Connoni V."/>
        </authorList>
    </citation>
    <scope>NUCLEOTIDE SEQUENCE [LARGE SCALE GENOMIC DNA]</scope>
    <source>
        <strain evidence="6 7">ATCC 19096</strain>
    </source>
</reference>
<dbReference type="InterPro" id="IPR036388">
    <property type="entry name" value="WH-like_DNA-bd_sf"/>
</dbReference>
<evidence type="ECO:0000259" key="5">
    <source>
        <dbReference type="PROSITE" id="PS50043"/>
    </source>
</evidence>
<evidence type="ECO:0000313" key="6">
    <source>
        <dbReference type="EMBL" id="NUU12425.1"/>
    </source>
</evidence>
<evidence type="ECO:0000256" key="3">
    <source>
        <dbReference type="ARBA" id="ARBA00023163"/>
    </source>
</evidence>